<protein>
    <submittedName>
        <fullName evidence="2 3">Uncharacterized protein</fullName>
    </submittedName>
</protein>
<reference evidence="3" key="3">
    <citation type="submission" date="2015-06" db="UniProtKB">
        <authorList>
            <consortium name="EnsemblProtists"/>
        </authorList>
    </citation>
    <scope>IDENTIFICATION</scope>
</reference>
<dbReference type="HOGENOM" id="CLU_964560_0_0_1"/>
<dbReference type="GeneID" id="17291611"/>
<accession>L1IF39</accession>
<evidence type="ECO:0000313" key="4">
    <source>
        <dbReference type="Proteomes" id="UP000011087"/>
    </source>
</evidence>
<organism evidence="2">
    <name type="scientific">Guillardia theta (strain CCMP2712)</name>
    <name type="common">Cryptophyte</name>
    <dbReference type="NCBI Taxonomy" id="905079"/>
    <lineage>
        <taxon>Eukaryota</taxon>
        <taxon>Cryptophyceae</taxon>
        <taxon>Pyrenomonadales</taxon>
        <taxon>Geminigeraceae</taxon>
        <taxon>Guillardia</taxon>
    </lineage>
</organism>
<dbReference type="KEGG" id="gtt:GUITHDRAFT_146873"/>
<dbReference type="Proteomes" id="UP000011087">
    <property type="component" value="Unassembled WGS sequence"/>
</dbReference>
<evidence type="ECO:0000256" key="1">
    <source>
        <dbReference type="SAM" id="MobiDB-lite"/>
    </source>
</evidence>
<evidence type="ECO:0000313" key="2">
    <source>
        <dbReference type="EMBL" id="EKX34861.1"/>
    </source>
</evidence>
<reference evidence="2 4" key="1">
    <citation type="journal article" date="2012" name="Nature">
        <title>Algal genomes reveal evolutionary mosaicism and the fate of nucleomorphs.</title>
        <authorList>
            <consortium name="DOE Joint Genome Institute"/>
            <person name="Curtis B.A."/>
            <person name="Tanifuji G."/>
            <person name="Burki F."/>
            <person name="Gruber A."/>
            <person name="Irimia M."/>
            <person name="Maruyama S."/>
            <person name="Arias M.C."/>
            <person name="Ball S.G."/>
            <person name="Gile G.H."/>
            <person name="Hirakawa Y."/>
            <person name="Hopkins J.F."/>
            <person name="Kuo A."/>
            <person name="Rensing S.A."/>
            <person name="Schmutz J."/>
            <person name="Symeonidi A."/>
            <person name="Elias M."/>
            <person name="Eveleigh R.J."/>
            <person name="Herman E.K."/>
            <person name="Klute M.J."/>
            <person name="Nakayama T."/>
            <person name="Obornik M."/>
            <person name="Reyes-Prieto A."/>
            <person name="Armbrust E.V."/>
            <person name="Aves S.J."/>
            <person name="Beiko R.G."/>
            <person name="Coutinho P."/>
            <person name="Dacks J.B."/>
            <person name="Durnford D.G."/>
            <person name="Fast N.M."/>
            <person name="Green B.R."/>
            <person name="Grisdale C.J."/>
            <person name="Hempel F."/>
            <person name="Henrissat B."/>
            <person name="Hoppner M.P."/>
            <person name="Ishida K."/>
            <person name="Kim E."/>
            <person name="Koreny L."/>
            <person name="Kroth P.G."/>
            <person name="Liu Y."/>
            <person name="Malik S.B."/>
            <person name="Maier U.G."/>
            <person name="McRose D."/>
            <person name="Mock T."/>
            <person name="Neilson J.A."/>
            <person name="Onodera N.T."/>
            <person name="Poole A.M."/>
            <person name="Pritham E.J."/>
            <person name="Richards T.A."/>
            <person name="Rocap G."/>
            <person name="Roy S.W."/>
            <person name="Sarai C."/>
            <person name="Schaack S."/>
            <person name="Shirato S."/>
            <person name="Slamovits C.H."/>
            <person name="Spencer D.F."/>
            <person name="Suzuki S."/>
            <person name="Worden A.Z."/>
            <person name="Zauner S."/>
            <person name="Barry K."/>
            <person name="Bell C."/>
            <person name="Bharti A.K."/>
            <person name="Crow J.A."/>
            <person name="Grimwood J."/>
            <person name="Kramer R."/>
            <person name="Lindquist E."/>
            <person name="Lucas S."/>
            <person name="Salamov A."/>
            <person name="McFadden G.I."/>
            <person name="Lane C.E."/>
            <person name="Keeling P.J."/>
            <person name="Gray M.W."/>
            <person name="Grigoriev I.V."/>
            <person name="Archibald J.M."/>
        </authorList>
    </citation>
    <scope>NUCLEOTIDE SEQUENCE</scope>
    <source>
        <strain evidence="2 4">CCMP2712</strain>
    </source>
</reference>
<proteinExistence type="predicted"/>
<dbReference type="AlphaFoldDB" id="L1IF39"/>
<evidence type="ECO:0000313" key="3">
    <source>
        <dbReference type="EnsemblProtists" id="EKX34861"/>
    </source>
</evidence>
<dbReference type="EMBL" id="JH993101">
    <property type="protein sequence ID" value="EKX34861.1"/>
    <property type="molecule type" value="Genomic_DNA"/>
</dbReference>
<dbReference type="EnsemblProtists" id="EKX34861">
    <property type="protein sequence ID" value="EKX34861"/>
    <property type="gene ID" value="GUITHDRAFT_146873"/>
</dbReference>
<dbReference type="RefSeq" id="XP_005821841.1">
    <property type="nucleotide sequence ID" value="XM_005821784.1"/>
</dbReference>
<sequence length="289" mass="32086">MLAESTDKKITLQYATTGQDGVEYRVSFDLDFCKGKRSSEFGEYERLCFGEAYDVETFLLDEGDRKAYRVIAEEGVLLSRISNMSVKTAESGDTDTNDYSIAVLIHTKEPKFPEDDKDSDTPLNPDSTDGVPWSVPIYRNSQTIDQNGLGKFQITVKRAVERNELPEDPYTEVTTDSTGVVYMTFFVEHKPKPEREEATRGGGSFRTRGCGEVKHDQARVGYGDRASTASQKSQYKTIPGTGRFILPLRYMVRAGSDASEAPCSETAPKAEARIMALEELQAQVAVVPP</sequence>
<feature type="region of interest" description="Disordered" evidence="1">
    <location>
        <begin position="110"/>
        <end position="133"/>
    </location>
</feature>
<gene>
    <name evidence="2" type="ORF">GUITHDRAFT_146873</name>
</gene>
<name>L1IF39_GUITC</name>
<reference evidence="4" key="2">
    <citation type="submission" date="2012-11" db="EMBL/GenBank/DDBJ databases">
        <authorList>
            <person name="Kuo A."/>
            <person name="Curtis B.A."/>
            <person name="Tanifuji G."/>
            <person name="Burki F."/>
            <person name="Gruber A."/>
            <person name="Irimia M."/>
            <person name="Maruyama S."/>
            <person name="Arias M.C."/>
            <person name="Ball S.G."/>
            <person name="Gile G.H."/>
            <person name="Hirakawa Y."/>
            <person name="Hopkins J.F."/>
            <person name="Rensing S.A."/>
            <person name="Schmutz J."/>
            <person name="Symeonidi A."/>
            <person name="Elias M."/>
            <person name="Eveleigh R.J."/>
            <person name="Herman E.K."/>
            <person name="Klute M.J."/>
            <person name="Nakayama T."/>
            <person name="Obornik M."/>
            <person name="Reyes-Prieto A."/>
            <person name="Armbrust E.V."/>
            <person name="Aves S.J."/>
            <person name="Beiko R.G."/>
            <person name="Coutinho P."/>
            <person name="Dacks J.B."/>
            <person name="Durnford D.G."/>
            <person name="Fast N.M."/>
            <person name="Green B.R."/>
            <person name="Grisdale C."/>
            <person name="Hempe F."/>
            <person name="Henrissat B."/>
            <person name="Hoppner M.P."/>
            <person name="Ishida K.-I."/>
            <person name="Kim E."/>
            <person name="Koreny L."/>
            <person name="Kroth P.G."/>
            <person name="Liu Y."/>
            <person name="Malik S.-B."/>
            <person name="Maier U.G."/>
            <person name="McRose D."/>
            <person name="Mock T."/>
            <person name="Neilson J.A."/>
            <person name="Onodera N.T."/>
            <person name="Poole A.M."/>
            <person name="Pritham E.J."/>
            <person name="Richards T.A."/>
            <person name="Rocap G."/>
            <person name="Roy S.W."/>
            <person name="Sarai C."/>
            <person name="Schaack S."/>
            <person name="Shirato S."/>
            <person name="Slamovits C.H."/>
            <person name="Spencer D.F."/>
            <person name="Suzuki S."/>
            <person name="Worden A.Z."/>
            <person name="Zauner S."/>
            <person name="Barry K."/>
            <person name="Bell C."/>
            <person name="Bharti A.K."/>
            <person name="Crow J.A."/>
            <person name="Grimwood J."/>
            <person name="Kramer R."/>
            <person name="Lindquist E."/>
            <person name="Lucas S."/>
            <person name="Salamov A."/>
            <person name="McFadden G.I."/>
            <person name="Lane C.E."/>
            <person name="Keeling P.J."/>
            <person name="Gray M.W."/>
            <person name="Grigoriev I.V."/>
            <person name="Archibald J.M."/>
        </authorList>
    </citation>
    <scope>NUCLEOTIDE SEQUENCE</scope>
    <source>
        <strain evidence="4">CCMP2712</strain>
    </source>
</reference>
<keyword evidence="4" id="KW-1185">Reference proteome</keyword>
<dbReference type="PaxDb" id="55529-EKX34861"/>